<name>A0AA38C0N3_TAXCH</name>
<dbReference type="InterPro" id="IPR045028">
    <property type="entry name" value="DinG/Rad3-like"/>
</dbReference>
<sequence length="166" mass="17315">MGKNAANYIPMKEPESPARPYKIGGITVEFPYKPYGSQLAYMGKVVAALDRAQRQGHCHALLESPTGTGKSLSLLCATLAWQRQFASKISNLRSQPPPPPPPPPPPLPPQPTPSQATNAFAMGGGFIPENTQPGVAAAAGESRHAASGVGNGAGRDAKVPTIFYAS</sequence>
<evidence type="ECO:0000256" key="3">
    <source>
        <dbReference type="ARBA" id="ARBA00022840"/>
    </source>
</evidence>
<dbReference type="SUPFAM" id="SSF52540">
    <property type="entry name" value="P-loop containing nucleoside triphosphate hydrolases"/>
    <property type="match status" value="1"/>
</dbReference>
<evidence type="ECO:0000313" key="6">
    <source>
        <dbReference type="EMBL" id="KAH9292146.1"/>
    </source>
</evidence>
<dbReference type="InterPro" id="IPR014013">
    <property type="entry name" value="Helic_SF1/SF2_ATP-bd_DinG/Rad3"/>
</dbReference>
<dbReference type="AlphaFoldDB" id="A0AA38C0N3"/>
<evidence type="ECO:0000256" key="2">
    <source>
        <dbReference type="ARBA" id="ARBA00022801"/>
    </source>
</evidence>
<evidence type="ECO:0000256" key="4">
    <source>
        <dbReference type="SAM" id="MobiDB-lite"/>
    </source>
</evidence>
<dbReference type="PANTHER" id="PTHR11472:SF47">
    <property type="entry name" value="FANCONI ANEMIA GROUP J PROTEIN"/>
    <property type="match status" value="1"/>
</dbReference>
<dbReference type="PROSITE" id="PS51193">
    <property type="entry name" value="HELICASE_ATP_BIND_2"/>
    <property type="match status" value="1"/>
</dbReference>
<keyword evidence="1" id="KW-0547">Nucleotide-binding</keyword>
<gene>
    <name evidence="6" type="ORF">KI387_042669</name>
</gene>
<dbReference type="GO" id="GO:1990918">
    <property type="term" value="P:double-strand break repair involved in meiotic recombination"/>
    <property type="evidence" value="ECO:0007669"/>
    <property type="project" value="TreeGrafter"/>
</dbReference>
<feature type="compositionally biased region" description="Low complexity" evidence="4">
    <location>
        <begin position="136"/>
        <end position="148"/>
    </location>
</feature>
<keyword evidence="2" id="KW-0378">Hydrolase</keyword>
<dbReference type="GO" id="GO:0005634">
    <property type="term" value="C:nucleus"/>
    <property type="evidence" value="ECO:0007669"/>
    <property type="project" value="TreeGrafter"/>
</dbReference>
<evidence type="ECO:0000259" key="5">
    <source>
        <dbReference type="PROSITE" id="PS51193"/>
    </source>
</evidence>
<dbReference type="Proteomes" id="UP000824469">
    <property type="component" value="Unassembled WGS sequence"/>
</dbReference>
<dbReference type="GO" id="GO:0003678">
    <property type="term" value="F:DNA helicase activity"/>
    <property type="evidence" value="ECO:0007669"/>
    <property type="project" value="TreeGrafter"/>
</dbReference>
<feature type="non-terminal residue" evidence="6">
    <location>
        <position position="1"/>
    </location>
</feature>
<dbReference type="GO" id="GO:0005524">
    <property type="term" value="F:ATP binding"/>
    <property type="evidence" value="ECO:0007669"/>
    <property type="project" value="UniProtKB-KW"/>
</dbReference>
<dbReference type="EMBL" id="JAHRHJ020003247">
    <property type="protein sequence ID" value="KAH9292146.1"/>
    <property type="molecule type" value="Genomic_DNA"/>
</dbReference>
<organism evidence="6 7">
    <name type="scientific">Taxus chinensis</name>
    <name type="common">Chinese yew</name>
    <name type="synonym">Taxus wallichiana var. chinensis</name>
    <dbReference type="NCBI Taxonomy" id="29808"/>
    <lineage>
        <taxon>Eukaryota</taxon>
        <taxon>Viridiplantae</taxon>
        <taxon>Streptophyta</taxon>
        <taxon>Embryophyta</taxon>
        <taxon>Tracheophyta</taxon>
        <taxon>Spermatophyta</taxon>
        <taxon>Pinopsida</taxon>
        <taxon>Pinidae</taxon>
        <taxon>Conifers II</taxon>
        <taxon>Cupressales</taxon>
        <taxon>Taxaceae</taxon>
        <taxon>Taxus</taxon>
    </lineage>
</organism>
<comment type="caution">
    <text evidence="6">The sequence shown here is derived from an EMBL/GenBank/DDBJ whole genome shotgun (WGS) entry which is preliminary data.</text>
</comment>
<protein>
    <recommendedName>
        <fullName evidence="5">Helicase ATP-binding domain-containing protein</fullName>
    </recommendedName>
</protein>
<evidence type="ECO:0000256" key="1">
    <source>
        <dbReference type="ARBA" id="ARBA00022741"/>
    </source>
</evidence>
<dbReference type="Gene3D" id="3.40.50.300">
    <property type="entry name" value="P-loop containing nucleotide triphosphate hydrolases"/>
    <property type="match status" value="1"/>
</dbReference>
<dbReference type="PANTHER" id="PTHR11472">
    <property type="entry name" value="DNA REPAIR DEAD HELICASE RAD3/XP-D SUBFAMILY MEMBER"/>
    <property type="match status" value="1"/>
</dbReference>
<reference evidence="6 7" key="1">
    <citation type="journal article" date="2021" name="Nat. Plants">
        <title>The Taxus genome provides insights into paclitaxel biosynthesis.</title>
        <authorList>
            <person name="Xiong X."/>
            <person name="Gou J."/>
            <person name="Liao Q."/>
            <person name="Li Y."/>
            <person name="Zhou Q."/>
            <person name="Bi G."/>
            <person name="Li C."/>
            <person name="Du R."/>
            <person name="Wang X."/>
            <person name="Sun T."/>
            <person name="Guo L."/>
            <person name="Liang H."/>
            <person name="Lu P."/>
            <person name="Wu Y."/>
            <person name="Zhang Z."/>
            <person name="Ro D.K."/>
            <person name="Shang Y."/>
            <person name="Huang S."/>
            <person name="Yan J."/>
        </authorList>
    </citation>
    <scope>NUCLEOTIDE SEQUENCE [LARGE SCALE GENOMIC DNA]</scope>
    <source>
        <strain evidence="6">Ta-2019</strain>
    </source>
</reference>
<dbReference type="GO" id="GO:0016787">
    <property type="term" value="F:hydrolase activity"/>
    <property type="evidence" value="ECO:0007669"/>
    <property type="project" value="UniProtKB-KW"/>
</dbReference>
<dbReference type="GO" id="GO:0006289">
    <property type="term" value="P:nucleotide-excision repair"/>
    <property type="evidence" value="ECO:0007669"/>
    <property type="project" value="TreeGrafter"/>
</dbReference>
<evidence type="ECO:0000313" key="7">
    <source>
        <dbReference type="Proteomes" id="UP000824469"/>
    </source>
</evidence>
<feature type="domain" description="Helicase ATP-binding" evidence="5">
    <location>
        <begin position="24"/>
        <end position="166"/>
    </location>
</feature>
<feature type="compositionally biased region" description="Pro residues" evidence="4">
    <location>
        <begin position="95"/>
        <end position="112"/>
    </location>
</feature>
<accession>A0AA38C0N3</accession>
<feature type="region of interest" description="Disordered" evidence="4">
    <location>
        <begin position="87"/>
        <end position="166"/>
    </location>
</feature>
<dbReference type="InterPro" id="IPR027417">
    <property type="entry name" value="P-loop_NTPase"/>
</dbReference>
<keyword evidence="3" id="KW-0067">ATP-binding</keyword>
<proteinExistence type="predicted"/>
<keyword evidence="7" id="KW-1185">Reference proteome</keyword>